<comment type="caution">
    <text evidence="2">The sequence shown here is derived from an EMBL/GenBank/DDBJ whole genome shotgun (WGS) entry which is preliminary data.</text>
</comment>
<reference evidence="2" key="1">
    <citation type="submission" date="2022-11" db="EMBL/GenBank/DDBJ databases">
        <title>Chromosome-level genome of Pogonophryne albipinna.</title>
        <authorList>
            <person name="Jo E."/>
        </authorList>
    </citation>
    <scope>NUCLEOTIDE SEQUENCE</scope>
    <source>
        <strain evidence="2">SGF0006</strain>
        <tissue evidence="2">Muscle</tissue>
    </source>
</reference>
<feature type="compositionally biased region" description="Basic and acidic residues" evidence="1">
    <location>
        <begin position="225"/>
        <end position="245"/>
    </location>
</feature>
<evidence type="ECO:0000256" key="1">
    <source>
        <dbReference type="SAM" id="MobiDB-lite"/>
    </source>
</evidence>
<dbReference type="AlphaFoldDB" id="A0AAD6F844"/>
<gene>
    <name evidence="2" type="ORF">JOQ06_000480</name>
</gene>
<accession>A0AAD6F844</accession>
<feature type="region of interest" description="Disordered" evidence="1">
    <location>
        <begin position="223"/>
        <end position="245"/>
    </location>
</feature>
<dbReference type="Proteomes" id="UP001219934">
    <property type="component" value="Unassembled WGS sequence"/>
</dbReference>
<evidence type="ECO:0000313" key="3">
    <source>
        <dbReference type="Proteomes" id="UP001219934"/>
    </source>
</evidence>
<sequence length="245" mass="26856">RAEGKQGGPDGVSRTAGSIQSCCDMLTSLHQQTAASSTYGGRQTKEKAGKLAPCHHRAIATCHVTSYPRGLMFPTCVSKVKTSPHDLKIMHHFLCSTALLQGIKTTLMQALLNGTKLGMLGLGGMEEHQLRPTRQDFKANTISHTHTHTHTPERKCVWLLHGKISMYEKKDGGFFSRGGMLMCAWHQLGGGGGLQERHVHRKSLCGSLSVELAALQCGPYHHNGRRGEDKTRGHTQHIAEQRAHE</sequence>
<dbReference type="EMBL" id="JAPTMU010000023">
    <property type="protein sequence ID" value="KAJ4924240.1"/>
    <property type="molecule type" value="Genomic_DNA"/>
</dbReference>
<feature type="non-terminal residue" evidence="2">
    <location>
        <position position="1"/>
    </location>
</feature>
<evidence type="ECO:0000313" key="2">
    <source>
        <dbReference type="EMBL" id="KAJ4924240.1"/>
    </source>
</evidence>
<name>A0AAD6F844_9TELE</name>
<protein>
    <submittedName>
        <fullName evidence="2">Uncharacterized protein</fullName>
    </submittedName>
</protein>
<proteinExistence type="predicted"/>
<keyword evidence="3" id="KW-1185">Reference proteome</keyword>
<organism evidence="2 3">
    <name type="scientific">Pogonophryne albipinna</name>
    <dbReference type="NCBI Taxonomy" id="1090488"/>
    <lineage>
        <taxon>Eukaryota</taxon>
        <taxon>Metazoa</taxon>
        <taxon>Chordata</taxon>
        <taxon>Craniata</taxon>
        <taxon>Vertebrata</taxon>
        <taxon>Euteleostomi</taxon>
        <taxon>Actinopterygii</taxon>
        <taxon>Neopterygii</taxon>
        <taxon>Teleostei</taxon>
        <taxon>Neoteleostei</taxon>
        <taxon>Acanthomorphata</taxon>
        <taxon>Eupercaria</taxon>
        <taxon>Perciformes</taxon>
        <taxon>Notothenioidei</taxon>
        <taxon>Pogonophryne</taxon>
    </lineage>
</organism>